<dbReference type="Proteomes" id="UP000806528">
    <property type="component" value="Unassembled WGS sequence"/>
</dbReference>
<proteinExistence type="predicted"/>
<dbReference type="PANTHER" id="PTHR42815">
    <property type="entry name" value="FAD-BINDING, PUTATIVE (AFU_ORTHOLOGUE AFUA_6G07600)-RELATED"/>
    <property type="match status" value="1"/>
</dbReference>
<evidence type="ECO:0000313" key="3">
    <source>
        <dbReference type="Proteomes" id="UP000806528"/>
    </source>
</evidence>
<dbReference type="InterPro" id="IPR024029">
    <property type="entry name" value="Pyridox_Oxase_FMN-dep"/>
</dbReference>
<keyword evidence="3" id="KW-1185">Reference proteome</keyword>
<accession>A0ABR9P9T7</accession>
<gene>
    <name evidence="2" type="ORF">IDM40_18130</name>
</gene>
<reference evidence="2 3" key="1">
    <citation type="submission" date="2020-09" db="EMBL/GenBank/DDBJ databases">
        <title>Diversity and distribution of actinomycetes associated with coral in the coast of Hainan.</title>
        <authorList>
            <person name="Li F."/>
        </authorList>
    </citation>
    <scope>NUCLEOTIDE SEQUENCE [LARGE SCALE GENOMIC DNA]</scope>
    <source>
        <strain evidence="2 3">HNM0947</strain>
    </source>
</reference>
<protein>
    <submittedName>
        <fullName evidence="2">Pyridoxamine 5'-phosphate oxidase family protein</fullName>
    </submittedName>
</protein>
<dbReference type="NCBIfam" id="TIGR04025">
    <property type="entry name" value="PPOX_FMN_DR2398"/>
    <property type="match status" value="1"/>
</dbReference>
<dbReference type="Gene3D" id="2.30.110.10">
    <property type="entry name" value="Electron Transport, Fmn-binding Protein, Chain A"/>
    <property type="match status" value="1"/>
</dbReference>
<dbReference type="PANTHER" id="PTHR42815:SF2">
    <property type="entry name" value="FAD-BINDING, PUTATIVE (AFU_ORTHOLOGUE AFUA_6G07600)-RELATED"/>
    <property type="match status" value="1"/>
</dbReference>
<comment type="caution">
    <text evidence="2">The sequence shown here is derived from an EMBL/GenBank/DDBJ whole genome shotgun (WGS) entry which is preliminary data.</text>
</comment>
<organism evidence="2 3">
    <name type="scientific">Nocardiopsis coralli</name>
    <dbReference type="NCBI Taxonomy" id="2772213"/>
    <lineage>
        <taxon>Bacteria</taxon>
        <taxon>Bacillati</taxon>
        <taxon>Actinomycetota</taxon>
        <taxon>Actinomycetes</taxon>
        <taxon>Streptosporangiales</taxon>
        <taxon>Nocardiopsidaceae</taxon>
        <taxon>Nocardiopsis</taxon>
    </lineage>
</organism>
<evidence type="ECO:0000259" key="1">
    <source>
        <dbReference type="Pfam" id="PF01243"/>
    </source>
</evidence>
<name>A0ABR9P9T7_9ACTN</name>
<dbReference type="EMBL" id="JADBGI010000016">
    <property type="protein sequence ID" value="MBE3000603.1"/>
    <property type="molecule type" value="Genomic_DNA"/>
</dbReference>
<dbReference type="RefSeq" id="WP_193123211.1">
    <property type="nucleotide sequence ID" value="NZ_JADBGI010000016.1"/>
</dbReference>
<dbReference type="SUPFAM" id="SSF50475">
    <property type="entry name" value="FMN-binding split barrel"/>
    <property type="match status" value="1"/>
</dbReference>
<dbReference type="InterPro" id="IPR012349">
    <property type="entry name" value="Split_barrel_FMN-bd"/>
</dbReference>
<sequence length="212" mass="23188">MIDVDVSGLRAVKDHTQLRELVGEPAPVVVAKDRGYLDEHGLAFLERSPFVLLATSGADGTCDVSPRGEEPGVFRALDAHTVAIPDRPGNRRVDSLVNIVDNPRVGLLFCVPGTEETLRVNGTATIVVDEELRESFAVRGRAPKLVLVVRVEEAFFHCAKAFRRSSLWDPATWPDRSELPTLGQVLKDLEKSPEPVEAIDAALEAENRAALY</sequence>
<dbReference type="InterPro" id="IPR011576">
    <property type="entry name" value="Pyridox_Oxase_N"/>
</dbReference>
<feature type="domain" description="Pyridoxamine 5'-phosphate oxidase N-terminal" evidence="1">
    <location>
        <begin position="38"/>
        <end position="158"/>
    </location>
</feature>
<evidence type="ECO:0000313" key="2">
    <source>
        <dbReference type="EMBL" id="MBE3000603.1"/>
    </source>
</evidence>
<dbReference type="Pfam" id="PF01243">
    <property type="entry name" value="PNPOx_N"/>
    <property type="match status" value="1"/>
</dbReference>